<dbReference type="InterPro" id="IPR038552">
    <property type="entry name" value="Tim21_IMS_sf"/>
</dbReference>
<dbReference type="FunFam" id="3.10.450.320:FF:000001">
    <property type="entry name" value="Mitochondrial import inner membrane translocase subunit Tim21"/>
    <property type="match status" value="1"/>
</dbReference>
<dbReference type="OMA" id="HFHVEGP"/>
<comment type="subcellular location">
    <subcellularLocation>
        <location evidence="12">Mitochondrion inner membrane</location>
        <topology evidence="12">Single-pass membrane protein</topology>
    </subcellularLocation>
    <subcellularLocation>
        <location evidence="1">Mitochondrion membrane</location>
        <topology evidence="1">Single-pass membrane protein</topology>
    </subcellularLocation>
</comment>
<evidence type="ECO:0000256" key="5">
    <source>
        <dbReference type="ARBA" id="ARBA00022692"/>
    </source>
</evidence>
<keyword evidence="15" id="KW-1185">Reference proteome</keyword>
<keyword evidence="8 12" id="KW-1133">Transmembrane helix</keyword>
<dbReference type="PANTHER" id="PTHR13032:SF6">
    <property type="entry name" value="MITOCHONDRIAL IMPORT INNER MEMBRANE TRANSLOCASE SUBUNIT TIM21"/>
    <property type="match status" value="1"/>
</dbReference>
<comment type="function">
    <text evidence="12">Essential component of the TIM23 complex, a complex that mediates the translocation of transit peptide-containing proteins across the mitochondrial inner membrane.</text>
</comment>
<keyword evidence="4 12" id="KW-0813">Transport</keyword>
<dbReference type="InterPro" id="IPR013261">
    <property type="entry name" value="Tim21"/>
</dbReference>
<protein>
    <recommendedName>
        <fullName evidence="3 12">Mitochondrial import inner membrane translocase subunit Tim21</fullName>
    </recommendedName>
</protein>
<dbReference type="PANTHER" id="PTHR13032">
    <property type="entry name" value="MITOCHONDRIAL IMPORT INNER MEMBRANE TRANSLOCASE SUBUNIT TIM21"/>
    <property type="match status" value="1"/>
</dbReference>
<evidence type="ECO:0000256" key="9">
    <source>
        <dbReference type="ARBA" id="ARBA00023010"/>
    </source>
</evidence>
<evidence type="ECO:0000256" key="1">
    <source>
        <dbReference type="ARBA" id="ARBA00004304"/>
    </source>
</evidence>
<accession>A0A8C4WXG9</accession>
<evidence type="ECO:0000256" key="10">
    <source>
        <dbReference type="ARBA" id="ARBA00023128"/>
    </source>
</evidence>
<dbReference type="Pfam" id="PF08294">
    <property type="entry name" value="TIM21"/>
    <property type="match status" value="1"/>
</dbReference>
<keyword evidence="7" id="KW-0809">Transit peptide</keyword>
<dbReference type="Ensembl" id="ENSEBUT00000018054.1">
    <property type="protein sequence ID" value="ENSEBUP00000017478.1"/>
    <property type="gene ID" value="ENSEBUG00000010922.1"/>
</dbReference>
<keyword evidence="12" id="KW-0999">Mitochondrion inner membrane</keyword>
<dbReference type="Gene3D" id="3.10.450.320">
    <property type="entry name" value="Mitochondrial import inner membrane translocase subunit Tim21"/>
    <property type="match status" value="1"/>
</dbReference>
<keyword evidence="5 12" id="KW-0812">Transmembrane</keyword>
<reference evidence="14" key="1">
    <citation type="submission" date="2025-08" db="UniProtKB">
        <authorList>
            <consortium name="Ensembl"/>
        </authorList>
    </citation>
    <scope>IDENTIFICATION</scope>
</reference>
<evidence type="ECO:0000256" key="11">
    <source>
        <dbReference type="ARBA" id="ARBA00023136"/>
    </source>
</evidence>
<keyword evidence="11 12" id="KW-0472">Membrane</keyword>
<evidence type="ECO:0000256" key="6">
    <source>
        <dbReference type="ARBA" id="ARBA00022927"/>
    </source>
</evidence>
<name>A0A8C4WXG9_EPTBU</name>
<evidence type="ECO:0000256" key="2">
    <source>
        <dbReference type="ARBA" id="ARBA00010867"/>
    </source>
</evidence>
<keyword evidence="9 12" id="KW-0811">Translocation</keyword>
<dbReference type="GO" id="GO:0005744">
    <property type="term" value="C:TIM23 mitochondrial import inner membrane translocase complex"/>
    <property type="evidence" value="ECO:0007669"/>
    <property type="project" value="UniProtKB-UniRule"/>
</dbReference>
<dbReference type="Proteomes" id="UP000694388">
    <property type="component" value="Unplaced"/>
</dbReference>
<feature type="transmembrane region" description="Helical" evidence="12">
    <location>
        <begin position="83"/>
        <end position="104"/>
    </location>
</feature>
<comment type="similarity">
    <text evidence="2 12">Belongs to the TIM21 family.</text>
</comment>
<comment type="subunit">
    <text evidence="12">Component of the TIM23 complex.</text>
</comment>
<dbReference type="GeneTree" id="ENSGT00390000011552"/>
<evidence type="ECO:0000313" key="15">
    <source>
        <dbReference type="Proteomes" id="UP000694388"/>
    </source>
</evidence>
<evidence type="ECO:0000256" key="12">
    <source>
        <dbReference type="RuleBase" id="RU367142"/>
    </source>
</evidence>
<proteinExistence type="inferred from homology"/>
<keyword evidence="6 12" id="KW-0653">Protein transport</keyword>
<keyword evidence="10 12" id="KW-0496">Mitochondrion</keyword>
<evidence type="ECO:0000256" key="3">
    <source>
        <dbReference type="ARBA" id="ARBA00020726"/>
    </source>
</evidence>
<reference evidence="14" key="2">
    <citation type="submission" date="2025-09" db="UniProtKB">
        <authorList>
            <consortium name="Ensembl"/>
        </authorList>
    </citation>
    <scope>IDENTIFICATION</scope>
</reference>
<evidence type="ECO:0000256" key="4">
    <source>
        <dbReference type="ARBA" id="ARBA00022448"/>
    </source>
</evidence>
<evidence type="ECO:0000256" key="8">
    <source>
        <dbReference type="ARBA" id="ARBA00022989"/>
    </source>
</evidence>
<organism evidence="14 15">
    <name type="scientific">Eptatretus burgeri</name>
    <name type="common">Inshore hagfish</name>
    <dbReference type="NCBI Taxonomy" id="7764"/>
    <lineage>
        <taxon>Eukaryota</taxon>
        <taxon>Metazoa</taxon>
        <taxon>Chordata</taxon>
        <taxon>Craniata</taxon>
        <taxon>Vertebrata</taxon>
        <taxon>Cyclostomata</taxon>
        <taxon>Myxini</taxon>
        <taxon>Myxiniformes</taxon>
        <taxon>Myxinidae</taxon>
        <taxon>Eptatretinae</taxon>
        <taxon>Eptatretus</taxon>
    </lineage>
</organism>
<evidence type="ECO:0000256" key="7">
    <source>
        <dbReference type="ARBA" id="ARBA00022946"/>
    </source>
</evidence>
<dbReference type="AlphaFoldDB" id="A0A8C4WXG9"/>
<evidence type="ECO:0000256" key="13">
    <source>
        <dbReference type="SAM" id="MobiDB-lite"/>
    </source>
</evidence>
<evidence type="ECO:0000313" key="14">
    <source>
        <dbReference type="Ensembl" id="ENSEBUP00000017478.1"/>
    </source>
</evidence>
<dbReference type="GO" id="GO:0030150">
    <property type="term" value="P:protein import into mitochondrial matrix"/>
    <property type="evidence" value="ECO:0007669"/>
    <property type="project" value="UniProtKB-UniRule"/>
</dbReference>
<feature type="region of interest" description="Disordered" evidence="13">
    <location>
        <begin position="22"/>
        <end position="69"/>
    </location>
</feature>
<sequence length="219" mass="24318">MSLLCLEVGVALRARSMAALPRRNGPARPAAWTRPEMSRRVQPRPAGTRASSDTSGNRDKALGTPSVTGMSATQRVKQAGKDATYIGVIVVGLGLTGALLYTVFAELFSSWSPNRVYGDALSRCRKNPEVVAALGEPIKGYGETTRRGRRQHVTHVEFERDGLRHMRLHFYVQGCEPHVRGTVHLEAHEVSGSRKYELRYLFVELNTVPPRKIVIEDNR</sequence>